<dbReference type="Proteomes" id="UP000243799">
    <property type="component" value="Unassembled WGS sequence"/>
</dbReference>
<keyword evidence="2" id="KW-0472">Membrane</keyword>
<gene>
    <name evidence="3" type="ORF">SAMN05216266_104217</name>
</gene>
<evidence type="ECO:0000256" key="1">
    <source>
        <dbReference type="SAM" id="MobiDB-lite"/>
    </source>
</evidence>
<dbReference type="RefSeq" id="WP_091671945.1">
    <property type="nucleotide sequence ID" value="NZ_FOKG01000004.1"/>
</dbReference>
<reference evidence="4" key="1">
    <citation type="submission" date="2016-10" db="EMBL/GenBank/DDBJ databases">
        <authorList>
            <person name="Varghese N."/>
            <person name="Submissions S."/>
        </authorList>
    </citation>
    <scope>NUCLEOTIDE SEQUENCE [LARGE SCALE GENOMIC DNA]</scope>
    <source>
        <strain evidence="4">CGMCC 4.3568</strain>
    </source>
</reference>
<feature type="compositionally biased region" description="Pro residues" evidence="1">
    <location>
        <begin position="109"/>
        <end position="120"/>
    </location>
</feature>
<evidence type="ECO:0000256" key="2">
    <source>
        <dbReference type="SAM" id="Phobius"/>
    </source>
</evidence>
<keyword evidence="4" id="KW-1185">Reference proteome</keyword>
<organism evidence="3 4">
    <name type="scientific">Amycolatopsis marina</name>
    <dbReference type="NCBI Taxonomy" id="490629"/>
    <lineage>
        <taxon>Bacteria</taxon>
        <taxon>Bacillati</taxon>
        <taxon>Actinomycetota</taxon>
        <taxon>Actinomycetes</taxon>
        <taxon>Pseudonocardiales</taxon>
        <taxon>Pseudonocardiaceae</taxon>
        <taxon>Amycolatopsis</taxon>
    </lineage>
</organism>
<keyword evidence="2" id="KW-1133">Transmembrane helix</keyword>
<protein>
    <submittedName>
        <fullName evidence="3">Uncharacterized protein</fullName>
    </submittedName>
</protein>
<proteinExistence type="predicted"/>
<feature type="transmembrane region" description="Helical" evidence="2">
    <location>
        <begin position="39"/>
        <end position="60"/>
    </location>
</feature>
<dbReference type="AlphaFoldDB" id="A0A1I0Y5T5"/>
<dbReference type="EMBL" id="FOKG01000004">
    <property type="protein sequence ID" value="SFB07950.1"/>
    <property type="molecule type" value="Genomic_DNA"/>
</dbReference>
<name>A0A1I0Y5T5_9PSEU</name>
<dbReference type="STRING" id="490629.SAMN05216266_104217"/>
<feature type="region of interest" description="Disordered" evidence="1">
    <location>
        <begin position="64"/>
        <end position="130"/>
    </location>
</feature>
<keyword evidence="2" id="KW-0812">Transmembrane</keyword>
<sequence length="130" mass="13204">MNDDDIRSLFTDVGTGPPIRLEPEQIIRQGSRIRRRGKGVAIGASALATGAAVFLISVAVSQGQVGSDERIPAGPGPITTSYAPPPSPYSAPATPAPSMEDPGERAPASAPPPGVAPPQPEEAGSPMATR</sequence>
<accession>A0A1I0Y5T5</accession>
<evidence type="ECO:0000313" key="4">
    <source>
        <dbReference type="Proteomes" id="UP000243799"/>
    </source>
</evidence>
<evidence type="ECO:0000313" key="3">
    <source>
        <dbReference type="EMBL" id="SFB07950.1"/>
    </source>
</evidence>